<evidence type="ECO:0000256" key="1">
    <source>
        <dbReference type="ARBA" id="ARBA00023125"/>
    </source>
</evidence>
<dbReference type="InterPro" id="IPR010998">
    <property type="entry name" value="Integrase_recombinase_N"/>
</dbReference>
<dbReference type="GO" id="GO:0003677">
    <property type="term" value="F:DNA binding"/>
    <property type="evidence" value="ECO:0007669"/>
    <property type="project" value="UniProtKB-KW"/>
</dbReference>
<comment type="caution">
    <text evidence="4">The sequence shown here is derived from an EMBL/GenBank/DDBJ whole genome shotgun (WGS) entry which is preliminary data.</text>
</comment>
<dbReference type="PROSITE" id="PS51898">
    <property type="entry name" value="TYR_RECOMBINASE"/>
    <property type="match status" value="1"/>
</dbReference>
<evidence type="ECO:0000313" key="4">
    <source>
        <dbReference type="EMBL" id="MPM84074.1"/>
    </source>
</evidence>
<evidence type="ECO:0000256" key="2">
    <source>
        <dbReference type="ARBA" id="ARBA00023172"/>
    </source>
</evidence>
<keyword evidence="2" id="KW-0233">DNA recombination</keyword>
<dbReference type="Pfam" id="PF00589">
    <property type="entry name" value="Phage_integrase"/>
    <property type="match status" value="1"/>
</dbReference>
<dbReference type="InterPro" id="IPR013762">
    <property type="entry name" value="Integrase-like_cat_sf"/>
</dbReference>
<reference evidence="4" key="1">
    <citation type="submission" date="2019-08" db="EMBL/GenBank/DDBJ databases">
        <authorList>
            <person name="Kucharzyk K."/>
            <person name="Murdoch R.W."/>
            <person name="Higgins S."/>
            <person name="Loffler F."/>
        </authorList>
    </citation>
    <scope>NUCLEOTIDE SEQUENCE</scope>
</reference>
<feature type="domain" description="Tyr recombinase" evidence="3">
    <location>
        <begin position="99"/>
        <end position="297"/>
    </location>
</feature>
<dbReference type="SUPFAM" id="SSF56349">
    <property type="entry name" value="DNA breaking-rejoining enzymes"/>
    <property type="match status" value="1"/>
</dbReference>
<keyword evidence="1" id="KW-0238">DNA-binding</keyword>
<sequence length="307" mass="35574">MSIANQRRSHLTTYILPKFGHRILSSLNRIEIENWLIDLKKTVVSEKDNKKAVTKVPLSNQTKNHILYTFRIILREAERESLVPFNCLATVESLGGTAKSRDIFTKDELTKLFPADLVQMEAIWGRKEYAYMFYLLATTGMRVGELRALCWKHVIWKDDRNALLIEQTVKHDNSIGSTKTQKSRIVVLTKRAQEYLNDWLHVTTFDQMRDLIFFGQDRNSPVTGRTLLNHFAKALQTVEINTTGRNLVIHSFRHTYNTMLKPLMPTEVLQSMTGHSSVAMTEHYNHPTFDDEYKAILKYQKALDSLD</sequence>
<dbReference type="PANTHER" id="PTHR30349:SF41">
    <property type="entry name" value="INTEGRASE_RECOMBINASE PROTEIN MJ0367-RELATED"/>
    <property type="match status" value="1"/>
</dbReference>
<dbReference type="CDD" id="cd00397">
    <property type="entry name" value="DNA_BRE_C"/>
    <property type="match status" value="1"/>
</dbReference>
<dbReference type="InterPro" id="IPR011010">
    <property type="entry name" value="DNA_brk_join_enz"/>
</dbReference>
<dbReference type="GO" id="GO:0015074">
    <property type="term" value="P:DNA integration"/>
    <property type="evidence" value="ECO:0007669"/>
    <property type="project" value="InterPro"/>
</dbReference>
<evidence type="ECO:0000259" key="3">
    <source>
        <dbReference type="PROSITE" id="PS51898"/>
    </source>
</evidence>
<dbReference type="Gene3D" id="1.10.443.10">
    <property type="entry name" value="Intergrase catalytic core"/>
    <property type="match status" value="1"/>
</dbReference>
<gene>
    <name evidence="4" type="primary">xerC_198</name>
    <name evidence="4" type="ORF">SDC9_131145</name>
</gene>
<dbReference type="InterPro" id="IPR002104">
    <property type="entry name" value="Integrase_catalytic"/>
</dbReference>
<protein>
    <submittedName>
        <fullName evidence="4">Tyrosine recombinase XerC</fullName>
    </submittedName>
</protein>
<dbReference type="PANTHER" id="PTHR30349">
    <property type="entry name" value="PHAGE INTEGRASE-RELATED"/>
    <property type="match status" value="1"/>
</dbReference>
<accession>A0A645D430</accession>
<proteinExistence type="predicted"/>
<organism evidence="4">
    <name type="scientific">bioreactor metagenome</name>
    <dbReference type="NCBI Taxonomy" id="1076179"/>
    <lineage>
        <taxon>unclassified sequences</taxon>
        <taxon>metagenomes</taxon>
        <taxon>ecological metagenomes</taxon>
    </lineage>
</organism>
<dbReference type="GO" id="GO:0006310">
    <property type="term" value="P:DNA recombination"/>
    <property type="evidence" value="ECO:0007669"/>
    <property type="project" value="UniProtKB-KW"/>
</dbReference>
<dbReference type="EMBL" id="VSSQ01032718">
    <property type="protein sequence ID" value="MPM84074.1"/>
    <property type="molecule type" value="Genomic_DNA"/>
</dbReference>
<dbReference type="InterPro" id="IPR050090">
    <property type="entry name" value="Tyrosine_recombinase_XerCD"/>
</dbReference>
<name>A0A645D430_9ZZZZ</name>
<dbReference type="AlphaFoldDB" id="A0A645D430"/>
<dbReference type="Gene3D" id="1.10.150.130">
    <property type="match status" value="1"/>
</dbReference>